<proteinExistence type="predicted"/>
<dbReference type="InterPro" id="IPR010730">
    <property type="entry name" value="HET"/>
</dbReference>
<feature type="domain" description="Heterokaryon incompatibility" evidence="2">
    <location>
        <begin position="25"/>
        <end position="116"/>
    </location>
</feature>
<sequence>MRLLQRNNEGQYTSTEFIGETVPRYAILSHTWGADHDEVTLADLENHTGTDKAGYKKLQFSADQAAKHGLRYFWVDTCCIDKSSSAELTEAINSMFAWYRDAARCYVYLPDVSIDSLTSSPPAQQDWYPAFQQSRWFTRGWTLQELVAPVSVEFFSVEGQRLGNKYSLLQELHSITRINVEALQGSPLEGFSVDERMSWVGQRKTKREEDMAYSLLGIFDVHMSLIYGEGRKKAFARLQKEINTTPNEGRLSVPQSETSQDQGQTTHLYHGPVFHGPISGRYVVPGTHVTGGTVNFDFSEGRDGRLK</sequence>
<evidence type="ECO:0000313" key="3">
    <source>
        <dbReference type="EMBL" id="KAF2819473.1"/>
    </source>
</evidence>
<evidence type="ECO:0000256" key="1">
    <source>
        <dbReference type="SAM" id="MobiDB-lite"/>
    </source>
</evidence>
<dbReference type="OrthoDB" id="674604at2759"/>
<gene>
    <name evidence="3" type="ORF">CC86DRAFT_375271</name>
</gene>
<dbReference type="Pfam" id="PF06985">
    <property type="entry name" value="HET"/>
    <property type="match status" value="1"/>
</dbReference>
<dbReference type="AlphaFoldDB" id="A0A6A6ZFJ5"/>
<evidence type="ECO:0000313" key="4">
    <source>
        <dbReference type="Proteomes" id="UP000799424"/>
    </source>
</evidence>
<protein>
    <submittedName>
        <fullName evidence="3">HET-domain-containing protein</fullName>
    </submittedName>
</protein>
<name>A0A6A6ZFJ5_9PLEO</name>
<reference evidence="3" key="1">
    <citation type="journal article" date="2020" name="Stud. Mycol.">
        <title>101 Dothideomycetes genomes: a test case for predicting lifestyles and emergence of pathogens.</title>
        <authorList>
            <person name="Haridas S."/>
            <person name="Albert R."/>
            <person name="Binder M."/>
            <person name="Bloem J."/>
            <person name="Labutti K."/>
            <person name="Salamov A."/>
            <person name="Andreopoulos B."/>
            <person name="Baker S."/>
            <person name="Barry K."/>
            <person name="Bills G."/>
            <person name="Bluhm B."/>
            <person name="Cannon C."/>
            <person name="Castanera R."/>
            <person name="Culley D."/>
            <person name="Daum C."/>
            <person name="Ezra D."/>
            <person name="Gonzalez J."/>
            <person name="Henrissat B."/>
            <person name="Kuo A."/>
            <person name="Liang C."/>
            <person name="Lipzen A."/>
            <person name="Lutzoni F."/>
            <person name="Magnuson J."/>
            <person name="Mondo S."/>
            <person name="Nolan M."/>
            <person name="Ohm R."/>
            <person name="Pangilinan J."/>
            <person name="Park H.-J."/>
            <person name="Ramirez L."/>
            <person name="Alfaro M."/>
            <person name="Sun H."/>
            <person name="Tritt A."/>
            <person name="Yoshinaga Y."/>
            <person name="Zwiers L.-H."/>
            <person name="Turgeon B."/>
            <person name="Goodwin S."/>
            <person name="Spatafora J."/>
            <person name="Crous P."/>
            <person name="Grigoriev I."/>
        </authorList>
    </citation>
    <scope>NUCLEOTIDE SEQUENCE</scope>
    <source>
        <strain evidence="3">CBS 113818</strain>
    </source>
</reference>
<feature type="compositionally biased region" description="Polar residues" evidence="1">
    <location>
        <begin position="246"/>
        <end position="267"/>
    </location>
</feature>
<dbReference type="EMBL" id="MU006245">
    <property type="protein sequence ID" value="KAF2819473.1"/>
    <property type="molecule type" value="Genomic_DNA"/>
</dbReference>
<dbReference type="PANTHER" id="PTHR10622">
    <property type="entry name" value="HET DOMAIN-CONTAINING PROTEIN"/>
    <property type="match status" value="1"/>
</dbReference>
<accession>A0A6A6ZFJ5</accession>
<evidence type="ECO:0000259" key="2">
    <source>
        <dbReference type="Pfam" id="PF06985"/>
    </source>
</evidence>
<feature type="region of interest" description="Disordered" evidence="1">
    <location>
        <begin position="246"/>
        <end position="269"/>
    </location>
</feature>
<keyword evidence="4" id="KW-1185">Reference proteome</keyword>
<dbReference type="PANTHER" id="PTHR10622:SF10">
    <property type="entry name" value="HET DOMAIN-CONTAINING PROTEIN"/>
    <property type="match status" value="1"/>
</dbReference>
<dbReference type="Proteomes" id="UP000799424">
    <property type="component" value="Unassembled WGS sequence"/>
</dbReference>
<organism evidence="3 4">
    <name type="scientific">Ophiobolus disseminans</name>
    <dbReference type="NCBI Taxonomy" id="1469910"/>
    <lineage>
        <taxon>Eukaryota</taxon>
        <taxon>Fungi</taxon>
        <taxon>Dikarya</taxon>
        <taxon>Ascomycota</taxon>
        <taxon>Pezizomycotina</taxon>
        <taxon>Dothideomycetes</taxon>
        <taxon>Pleosporomycetidae</taxon>
        <taxon>Pleosporales</taxon>
        <taxon>Pleosporineae</taxon>
        <taxon>Phaeosphaeriaceae</taxon>
        <taxon>Ophiobolus</taxon>
    </lineage>
</organism>